<comment type="caution">
    <text evidence="2">The sequence shown here is derived from an EMBL/GenBank/DDBJ whole genome shotgun (WGS) entry which is preliminary data.</text>
</comment>
<organism evidence="2 3">
    <name type="scientific">Mycena indigotica</name>
    <dbReference type="NCBI Taxonomy" id="2126181"/>
    <lineage>
        <taxon>Eukaryota</taxon>
        <taxon>Fungi</taxon>
        <taxon>Dikarya</taxon>
        <taxon>Basidiomycota</taxon>
        <taxon>Agaricomycotina</taxon>
        <taxon>Agaricomycetes</taxon>
        <taxon>Agaricomycetidae</taxon>
        <taxon>Agaricales</taxon>
        <taxon>Marasmiineae</taxon>
        <taxon>Mycenaceae</taxon>
        <taxon>Mycena</taxon>
    </lineage>
</organism>
<feature type="compositionally biased region" description="Acidic residues" evidence="1">
    <location>
        <begin position="12"/>
        <end position="22"/>
    </location>
</feature>
<accession>A0A8H6WGY7</accession>
<evidence type="ECO:0000313" key="3">
    <source>
        <dbReference type="Proteomes" id="UP000636479"/>
    </source>
</evidence>
<name>A0A8H6WGY7_9AGAR</name>
<feature type="region of interest" description="Disordered" evidence="1">
    <location>
        <begin position="134"/>
        <end position="156"/>
    </location>
</feature>
<keyword evidence="3" id="KW-1185">Reference proteome</keyword>
<dbReference type="Proteomes" id="UP000636479">
    <property type="component" value="Unassembled WGS sequence"/>
</dbReference>
<dbReference type="RefSeq" id="XP_037224057.1">
    <property type="nucleotide sequence ID" value="XM_037358962.1"/>
</dbReference>
<evidence type="ECO:0000256" key="1">
    <source>
        <dbReference type="SAM" id="MobiDB-lite"/>
    </source>
</evidence>
<feature type="compositionally biased region" description="Polar residues" evidence="1">
    <location>
        <begin position="138"/>
        <end position="148"/>
    </location>
</feature>
<dbReference type="AlphaFoldDB" id="A0A8H6WGY7"/>
<feature type="region of interest" description="Disordered" evidence="1">
    <location>
        <begin position="1"/>
        <end position="43"/>
    </location>
</feature>
<dbReference type="EMBL" id="JACAZF010000002">
    <property type="protein sequence ID" value="KAF7311949.1"/>
    <property type="molecule type" value="Genomic_DNA"/>
</dbReference>
<feature type="compositionally biased region" description="Low complexity" evidence="1">
    <location>
        <begin position="24"/>
        <end position="35"/>
    </location>
</feature>
<proteinExistence type="predicted"/>
<gene>
    <name evidence="2" type="ORF">MIND_00206400</name>
</gene>
<reference evidence="2" key="1">
    <citation type="submission" date="2020-05" db="EMBL/GenBank/DDBJ databases">
        <title>Mycena genomes resolve the evolution of fungal bioluminescence.</title>
        <authorList>
            <person name="Tsai I.J."/>
        </authorList>
    </citation>
    <scope>NUCLEOTIDE SEQUENCE</scope>
    <source>
        <strain evidence="2">171206Taipei</strain>
    </source>
</reference>
<sequence length="267" mass="27895">MSNDETFSVETTDFDYTDEEFTISDSSNSSSNWSSGPAADPTDAIIALRPPTTRIQVLATPAAVSESPGALSSQGVVAGALRNYDLADAKRGKTPPAEIGALDEEGTTAVASITPIQPLAITALDHTATSPDLAAQPEATNSVSSSPGVPTEPPRSVLENQKVVAAQDLAGDANLNDEDEDDIGFALVASSSVPSLSYLLNPTSPAENRTDDEVSDEADQVDALQVCEDASLCQDATDGSLQTQDSLQIESSQPLCLRVCQRRGERI</sequence>
<protein>
    <submittedName>
        <fullName evidence="2">Uncharacterized protein</fullName>
    </submittedName>
</protein>
<evidence type="ECO:0000313" key="2">
    <source>
        <dbReference type="EMBL" id="KAF7311949.1"/>
    </source>
</evidence>
<dbReference type="GeneID" id="59341478"/>